<name>A0A2M7WX68_UNCKA</name>
<dbReference type="InterPro" id="IPR003442">
    <property type="entry name" value="T6A_TsaE"/>
</dbReference>
<dbReference type="GO" id="GO:0002949">
    <property type="term" value="P:tRNA threonylcarbamoyladenosine modification"/>
    <property type="evidence" value="ECO:0007669"/>
    <property type="project" value="InterPro"/>
</dbReference>
<protein>
    <recommendedName>
        <fullName evidence="3">tRNA (Adenosine(37)-N6)-threonylcarbamoyltransferase complex ATPase subunit type 1 TsaE</fullName>
    </recommendedName>
</protein>
<organism evidence="1 2">
    <name type="scientific">candidate division WWE3 bacterium CG_4_9_14_3_um_filter_43_9</name>
    <dbReference type="NCBI Taxonomy" id="1975082"/>
    <lineage>
        <taxon>Bacteria</taxon>
        <taxon>Katanobacteria</taxon>
    </lineage>
</organism>
<gene>
    <name evidence="1" type="ORF">CO181_02650</name>
</gene>
<sequence>RGMFFHLDTWRIFEEEELSNLGFEDMIKPGNVIAIEWGEKAVGFIEKLLQKEEVKIISVNLENKGGDKRVITIALKQVEPVFDLLVSVVCQFLIEINCTGFDKFLQQADGKSGNI</sequence>
<dbReference type="AlphaFoldDB" id="A0A2M7WX68"/>
<dbReference type="Pfam" id="PF02367">
    <property type="entry name" value="TsaE"/>
    <property type="match status" value="1"/>
</dbReference>
<proteinExistence type="predicted"/>
<reference evidence="2" key="1">
    <citation type="submission" date="2017-09" db="EMBL/GenBank/DDBJ databases">
        <title>Depth-based differentiation of microbial function through sediment-hosted aquifers and enrichment of novel symbionts in the deep terrestrial subsurface.</title>
        <authorList>
            <person name="Probst A.J."/>
            <person name="Ladd B."/>
            <person name="Jarett J.K."/>
            <person name="Geller-Mcgrath D.E."/>
            <person name="Sieber C.M.K."/>
            <person name="Emerson J.B."/>
            <person name="Anantharaman K."/>
            <person name="Thomas B.C."/>
            <person name="Malmstrom R."/>
            <person name="Stieglmeier M."/>
            <person name="Klingl A."/>
            <person name="Woyke T."/>
            <person name="Ryan C.M."/>
            <person name="Banfield J.F."/>
        </authorList>
    </citation>
    <scope>NUCLEOTIDE SEQUENCE [LARGE SCALE GENOMIC DNA]</scope>
</reference>
<feature type="non-terminal residue" evidence="1">
    <location>
        <position position="1"/>
    </location>
</feature>
<dbReference type="Gene3D" id="3.40.50.300">
    <property type="entry name" value="P-loop containing nucleotide triphosphate hydrolases"/>
    <property type="match status" value="1"/>
</dbReference>
<dbReference type="InterPro" id="IPR027417">
    <property type="entry name" value="P-loop_NTPase"/>
</dbReference>
<evidence type="ECO:0008006" key="3">
    <source>
        <dbReference type="Google" id="ProtNLM"/>
    </source>
</evidence>
<accession>A0A2M7WX68</accession>
<evidence type="ECO:0000313" key="2">
    <source>
        <dbReference type="Proteomes" id="UP000230538"/>
    </source>
</evidence>
<dbReference type="Proteomes" id="UP000230538">
    <property type="component" value="Unassembled WGS sequence"/>
</dbReference>
<comment type="caution">
    <text evidence="1">The sequence shown here is derived from an EMBL/GenBank/DDBJ whole genome shotgun (WGS) entry which is preliminary data.</text>
</comment>
<dbReference type="EMBL" id="PFXB01000075">
    <property type="protein sequence ID" value="PJA37634.1"/>
    <property type="molecule type" value="Genomic_DNA"/>
</dbReference>
<evidence type="ECO:0000313" key="1">
    <source>
        <dbReference type="EMBL" id="PJA37634.1"/>
    </source>
</evidence>